<keyword evidence="2" id="KW-0418">Kinase</keyword>
<feature type="compositionally biased region" description="Acidic residues" evidence="1">
    <location>
        <begin position="841"/>
        <end position="854"/>
    </location>
</feature>
<feature type="region of interest" description="Disordered" evidence="1">
    <location>
        <begin position="941"/>
        <end position="1005"/>
    </location>
</feature>
<feature type="compositionally biased region" description="Acidic residues" evidence="1">
    <location>
        <begin position="1236"/>
        <end position="1257"/>
    </location>
</feature>
<dbReference type="EMBL" id="JAHDYR010000038">
    <property type="protein sequence ID" value="KAG9392102.1"/>
    <property type="molecule type" value="Genomic_DNA"/>
</dbReference>
<feature type="region of interest" description="Disordered" evidence="1">
    <location>
        <begin position="741"/>
        <end position="862"/>
    </location>
</feature>
<feature type="region of interest" description="Disordered" evidence="1">
    <location>
        <begin position="1218"/>
        <end position="1257"/>
    </location>
</feature>
<dbReference type="PANTHER" id="PTHR35711">
    <property type="entry name" value="EXPRESSED PROTEIN"/>
    <property type="match status" value="1"/>
</dbReference>
<sequence length="2036" mass="220607">MPERLAIKQNRAFEHACDTLWKIISSEAIQPLSGTPLPRENVITALERITKAIWPAKTAIECKEIAISAWTDHMSAPIRKSGSAIMVREHFIEFVLDMCGLWLPDKPVEHYIKFMKGLSQSVAVVTINGTPFTPQDFQAQQADGAEVIPFEFIKTLQNYWEGKEADVTFALSEDPAHFDVVKNQLTPPPQTMPGPPTGTRVTPEPMEFNDMASMPTQCSGVDHDAELRRVVSTDLSDAPVTAVIIAPYFSATVQRAGEVLAGQLGRPLLTPDIVAAKLIAWFPAETHPKIAESGTLFRKEVEDEEEPEPEEEQEEQEDEPAEPVGPWDFARTDAPAPDLIQLRTILDEYVERRGGERGALSAAAHISAPDFSHMLTVFTAIAQAVRVADGFTAPLSETGVVLCGMPYSMPNAPAPGFVGRVSDIMDLRPAAVLSFMPETTAAVYTRDYQGALRPATGALHPDTAAVTAAYKDLVDAVKDAWQCPIVKVPMLAEPEAAAAMAVRAMPFEVQVGLRWARRATPAATLDPSEDGEEGDEAPTPASWDDQVRALVAPPLPPRPTDEADDDAEEEEADPIEGLDIGELEPPARPTLATWPTGGLSGWLEPTTLSEIGPLCPVATVRDGHAVCGSPQFAVLSLGRLWLCAGADEREAFVSSPKDTIRAALQWASKPDAITGPVLVLVPDDPHFRVTMATVLESTALDMHVEPVWPGSVEEATLALCSESPAFVMTTEPMLRAVVDLIDPKPEPQPDDAAESKEDEEAIEPEMQPEDEPEQDQPETEAEEIAEADQDAADEGEEKPEEEAEPEAEPEPQRHLQVQRVVLLNGELANKRMPVAPKPDPDDGDEAEEEDEEAEPTVAPRFSVSGETRALLRARCPQAPHVSLPLGLMWCEDWAAIAQKALDETADNDAEAAFEKRKAELEARVAEQQQAISALEAETKELASEKEGMLHPPEPEPAGEGDDEAAEGQEDSADADKSGGPEDVSAEADNPEPTEPQPVELTEEQQTRVAEIDARVAAIDEELPVVKAALEEVSAALSGLTAAQFRQPPYTLVTDDSRTTVPLDTVHAAVRKALSWWVAPTVEPVVAPPGVCGVFDPIHLEANRLIRGHADCHCLYRGRSYYFSSEPHRAAFRLDPDRFMSPAVPRSVVVHVADNDRAIPFLKDTLLHRVDVFGLGDDDTVFTALAAVEQSPVHAQLVLTPGLVRRTVEGMEEARLEKERAERKAAKEAARAAREEAGEEDEEEEEEDEEEEPEEYETVFERHQPALADAIRETLGRCGAHVIVTHQAPEPDEDTDMATSMLDFIRYVCIAQCASVIAHTYVPPSDPDEDEDEDEDRVMPTDPEATRAAVAAQTLDSRRTRLEPAYICTPDDAATLEHAIAVGSVALTRFGMVCPATFRQDGSTTAPCRLPSQPDGPGPTALELSGPSRAAVVHRSLAMFPTPENTARVAADPVAFAGRMPNALTTPSLCFEGRPMFAPASIDGLVPQNLGRTALCITGPPQSGKTTTAKSLAESAGLVYVALADIIRDFMDMPDDNALAAIIKTTLLDGQALSDDLVADVASWAIARAGDCVLDGFPATPAQLEALRARGLSLPVYYLEHTLPFLESSATADAQPHHVLPLPPLPRAQEEEEDEEEEAEEEDEEEEAEEDEDAPKPRIHVEDTTVTGANPAAGLVGMDGVISIAQQDSPWMAADTIRATLRQTNRARVAHLMAEADRPTPFTGTPEELRAMAAPSMPYCAVHLSGRWRLDADDGISLGSRISDLACGRYVTEEPDQDAIRLVDLGMDPARAIVFRGKAYAVSGTPAVRAFMVRPTLFTDAPEVVNRTSEAASLDAIDDTPQAVKRAADSAEVSLGGLCPVTLNPVSAARFVLGRPDAVAEYAGSKFMFVSDLARHTFMRSPWRFVNLPLPNPLPNPAMPHTVQGLTDRGYLEAEFAELLTEALAQLGEFQPVSVGSVSAESMAHLFLGLWVKAHNPNSTNTEQAEWQARLDVVTACGGATYAAQKGESGPYMLRLEEDVRRVWGETDRLLRLPQCE</sequence>
<dbReference type="GO" id="GO:0016301">
    <property type="term" value="F:kinase activity"/>
    <property type="evidence" value="ECO:0007669"/>
    <property type="project" value="UniProtKB-KW"/>
</dbReference>
<accession>A0A8J6B3D5</accession>
<protein>
    <submittedName>
        <fullName evidence="2">Adenylate kinase</fullName>
    </submittedName>
</protein>
<feature type="compositionally biased region" description="Acidic residues" evidence="1">
    <location>
        <begin position="302"/>
        <end position="321"/>
    </location>
</feature>
<comment type="caution">
    <text evidence="2">The sequence shown here is derived from an EMBL/GenBank/DDBJ whole genome shotgun (WGS) entry which is preliminary data.</text>
</comment>
<dbReference type="Gene3D" id="3.40.50.300">
    <property type="entry name" value="P-loop containing nucleotide triphosphate hydrolases"/>
    <property type="match status" value="1"/>
</dbReference>
<gene>
    <name evidence="2" type="ORF">J8273_5075</name>
</gene>
<proteinExistence type="predicted"/>
<dbReference type="Pfam" id="PF00406">
    <property type="entry name" value="ADK"/>
    <property type="match status" value="1"/>
</dbReference>
<reference evidence="2" key="1">
    <citation type="submission" date="2021-05" db="EMBL/GenBank/DDBJ databases">
        <title>A free-living protist that lacks canonical eukaryotic 1 DNA replication and segregation systems.</title>
        <authorList>
            <person name="Salas-Leiva D.E."/>
            <person name="Tromer E.C."/>
            <person name="Curtis B.A."/>
            <person name="Jerlstrom-Hultqvist J."/>
            <person name="Kolisko M."/>
            <person name="Yi Z."/>
            <person name="Salas-Leiva J.S."/>
            <person name="Gallot-Lavallee L."/>
            <person name="Kops G.J.P.L."/>
            <person name="Archibald J.M."/>
            <person name="Simpson A.G.B."/>
            <person name="Roger A.J."/>
        </authorList>
    </citation>
    <scope>NUCLEOTIDE SEQUENCE</scope>
    <source>
        <strain evidence="2">BICM</strain>
    </source>
</reference>
<dbReference type="InterPro" id="IPR027417">
    <property type="entry name" value="P-loop_NTPase"/>
</dbReference>
<keyword evidence="3" id="KW-1185">Reference proteome</keyword>
<feature type="compositionally biased region" description="Basic and acidic residues" evidence="1">
    <location>
        <begin position="1218"/>
        <end position="1235"/>
    </location>
</feature>
<feature type="region of interest" description="Disordered" evidence="1">
    <location>
        <begin position="521"/>
        <end position="598"/>
    </location>
</feature>
<dbReference type="OrthoDB" id="439792at2759"/>
<feature type="compositionally biased region" description="Acidic residues" evidence="1">
    <location>
        <begin position="1325"/>
        <end position="1335"/>
    </location>
</feature>
<dbReference type="Proteomes" id="UP000717585">
    <property type="component" value="Unassembled WGS sequence"/>
</dbReference>
<organism evidence="2 3">
    <name type="scientific">Carpediemonas membranifera</name>
    <dbReference type="NCBI Taxonomy" id="201153"/>
    <lineage>
        <taxon>Eukaryota</taxon>
        <taxon>Metamonada</taxon>
        <taxon>Carpediemonas-like organisms</taxon>
        <taxon>Carpediemonas</taxon>
    </lineage>
</organism>
<dbReference type="PANTHER" id="PTHR35711:SF1">
    <property type="entry name" value="ECTODERMAL, ISOFORM F"/>
    <property type="match status" value="1"/>
</dbReference>
<evidence type="ECO:0000256" key="1">
    <source>
        <dbReference type="SAM" id="MobiDB-lite"/>
    </source>
</evidence>
<dbReference type="SUPFAM" id="SSF52540">
    <property type="entry name" value="P-loop containing nucleoside triphosphate hydrolases"/>
    <property type="match status" value="1"/>
</dbReference>
<name>A0A8J6B3D5_9EUKA</name>
<keyword evidence="2" id="KW-0808">Transferase</keyword>
<feature type="compositionally biased region" description="Acidic residues" evidence="1">
    <location>
        <begin position="956"/>
        <end position="972"/>
    </location>
</feature>
<feature type="region of interest" description="Disordered" evidence="1">
    <location>
        <begin position="293"/>
        <end position="332"/>
    </location>
</feature>
<feature type="region of interest" description="Disordered" evidence="1">
    <location>
        <begin position="1615"/>
        <end position="1672"/>
    </location>
</feature>
<feature type="compositionally biased region" description="Acidic residues" evidence="1">
    <location>
        <begin position="1629"/>
        <end position="1652"/>
    </location>
</feature>
<feature type="compositionally biased region" description="Acidic residues" evidence="1">
    <location>
        <begin position="562"/>
        <end position="582"/>
    </location>
</feature>
<feature type="compositionally biased region" description="Acidic residues" evidence="1">
    <location>
        <begin position="527"/>
        <end position="536"/>
    </location>
</feature>
<feature type="region of interest" description="Disordered" evidence="1">
    <location>
        <begin position="1320"/>
        <end position="1339"/>
    </location>
</feature>
<evidence type="ECO:0000313" key="2">
    <source>
        <dbReference type="EMBL" id="KAG9392102.1"/>
    </source>
</evidence>
<feature type="compositionally biased region" description="Basic and acidic residues" evidence="1">
    <location>
        <begin position="1653"/>
        <end position="1662"/>
    </location>
</feature>
<feature type="compositionally biased region" description="Acidic residues" evidence="1">
    <location>
        <begin position="748"/>
        <end position="809"/>
    </location>
</feature>
<evidence type="ECO:0000313" key="3">
    <source>
        <dbReference type="Proteomes" id="UP000717585"/>
    </source>
</evidence>